<dbReference type="Pfam" id="PF00875">
    <property type="entry name" value="DNA_photolyase"/>
    <property type="match status" value="1"/>
</dbReference>
<feature type="binding site" evidence="8">
    <location>
        <begin position="366"/>
        <end position="368"/>
    </location>
    <ligand>
        <name>FAD</name>
        <dbReference type="ChEBI" id="CHEBI:57692"/>
    </ligand>
</feature>
<dbReference type="PANTHER" id="PTHR11455:SF9">
    <property type="entry name" value="CRYPTOCHROME CIRCADIAN CLOCK 5 ISOFORM X1"/>
    <property type="match status" value="1"/>
</dbReference>
<comment type="catalytic activity">
    <reaction evidence="7">
        <text>cyclobutadipyrimidine (in DNA) = 2 pyrimidine residues (in DNA).</text>
        <dbReference type="EC" id="4.1.99.3"/>
    </reaction>
</comment>
<dbReference type="InterPro" id="IPR018394">
    <property type="entry name" value="DNA_photolyase_1_CS_C"/>
</dbReference>
<dbReference type="Proteomes" id="UP000011717">
    <property type="component" value="Unassembled WGS sequence"/>
</dbReference>
<dbReference type="InterPro" id="IPR005101">
    <property type="entry name" value="Cryptochr/Photolyase_FAD-bd"/>
</dbReference>
<reference evidence="12 13" key="1">
    <citation type="journal article" date="2013" name="Genome Announc.">
        <title>Draft Genome Sequence of Strain JLT2015T, Belonging to the Family Sphingomonadaceae of the Alphaproteobacteria.</title>
        <authorList>
            <person name="Tang K."/>
            <person name="Liu K."/>
            <person name="Li S."/>
            <person name="Jiao N."/>
        </authorList>
    </citation>
    <scope>NUCLEOTIDE SEQUENCE [LARGE SCALE GENOMIC DNA]</scope>
    <source>
        <strain evidence="12 13">JLT2015</strain>
    </source>
</reference>
<dbReference type="Gene3D" id="1.25.40.80">
    <property type="match status" value="1"/>
</dbReference>
<dbReference type="SUPFAM" id="SSF48173">
    <property type="entry name" value="Cryptochrome/photolyase FAD-binding domain"/>
    <property type="match status" value="1"/>
</dbReference>
<dbReference type="GO" id="GO:0000719">
    <property type="term" value="P:photoreactive repair"/>
    <property type="evidence" value="ECO:0007669"/>
    <property type="project" value="UniProtKB-ARBA"/>
</dbReference>
<evidence type="ECO:0000259" key="11">
    <source>
        <dbReference type="PROSITE" id="PS51645"/>
    </source>
</evidence>
<protein>
    <recommendedName>
        <fullName evidence="3">Deoxyribodipyrimidine photo-lyase</fullName>
        <ecNumber evidence="2">4.1.99.3</ecNumber>
    </recommendedName>
</protein>
<dbReference type="PATRIC" id="fig|1234595.3.peg.891"/>
<dbReference type="AlphaFoldDB" id="M2SEZ9"/>
<comment type="caution">
    <text evidence="12">The sequence shown here is derived from an EMBL/GenBank/DDBJ whole genome shotgun (WGS) entry which is preliminary data.</text>
</comment>
<evidence type="ECO:0000256" key="6">
    <source>
        <dbReference type="ARBA" id="ARBA00022991"/>
    </source>
</evidence>
<comment type="cofactor">
    <cofactor evidence="8">
        <name>FAD</name>
        <dbReference type="ChEBI" id="CHEBI:57692"/>
    </cofactor>
    <text evidence="8">Binds 1 FAD per subunit.</text>
</comment>
<keyword evidence="12" id="KW-0456">Lyase</keyword>
<dbReference type="EC" id="4.1.99.3" evidence="2"/>
<dbReference type="GO" id="GO:0071949">
    <property type="term" value="F:FAD binding"/>
    <property type="evidence" value="ECO:0007669"/>
    <property type="project" value="TreeGrafter"/>
</dbReference>
<dbReference type="OrthoDB" id="9772484at2"/>
<dbReference type="RefSeq" id="WP_008600417.1">
    <property type="nucleotide sequence ID" value="NZ_AMRV01000002.1"/>
</dbReference>
<dbReference type="PROSITE" id="PS00691">
    <property type="entry name" value="DNA_PHOTOLYASES_1_2"/>
    <property type="match status" value="1"/>
</dbReference>
<dbReference type="PROSITE" id="PS51645">
    <property type="entry name" value="PHR_CRY_ALPHA_BETA"/>
    <property type="match status" value="1"/>
</dbReference>
<dbReference type="PRINTS" id="PR00147">
    <property type="entry name" value="DNAPHOTLYASE"/>
</dbReference>
<comment type="cofactor">
    <cofactor evidence="1">
        <name>(6R)-5,10-methylene-5,6,7,8-tetrahydrofolate</name>
        <dbReference type="ChEBI" id="CHEBI:15636"/>
    </cofactor>
</comment>
<feature type="site" description="Electron transfer via tryptophanyl radical" evidence="9">
    <location>
        <position position="376"/>
    </location>
</feature>
<evidence type="ECO:0000256" key="8">
    <source>
        <dbReference type="PIRSR" id="PIRSR602081-1"/>
    </source>
</evidence>
<evidence type="ECO:0000256" key="9">
    <source>
        <dbReference type="PIRSR" id="PIRSR602081-2"/>
    </source>
</evidence>
<dbReference type="InterPro" id="IPR002081">
    <property type="entry name" value="Cryptochrome/DNA_photolyase_1"/>
</dbReference>
<name>M2SEZ9_9SPHN</name>
<feature type="binding site" evidence="8">
    <location>
        <position position="261"/>
    </location>
    <ligand>
        <name>FAD</name>
        <dbReference type="ChEBI" id="CHEBI:57692"/>
    </ligand>
</feature>
<evidence type="ECO:0000256" key="5">
    <source>
        <dbReference type="ARBA" id="ARBA00022827"/>
    </source>
</evidence>
<dbReference type="EMBL" id="AMRV01000002">
    <property type="protein sequence ID" value="EMD83920.1"/>
    <property type="molecule type" value="Genomic_DNA"/>
</dbReference>
<dbReference type="InterPro" id="IPR006050">
    <property type="entry name" value="DNA_photolyase_N"/>
</dbReference>
<dbReference type="Gene3D" id="3.40.50.620">
    <property type="entry name" value="HUPs"/>
    <property type="match status" value="1"/>
</dbReference>
<dbReference type="FunFam" id="1.10.579.10:FF:000003">
    <property type="entry name" value="Deoxyribodipyrimidine photo-lyase"/>
    <property type="match status" value="1"/>
</dbReference>
<feature type="domain" description="Photolyase/cryptochrome alpha/beta" evidence="11">
    <location>
        <begin position="1"/>
        <end position="124"/>
    </location>
</feature>
<evidence type="ECO:0000256" key="2">
    <source>
        <dbReference type="ARBA" id="ARBA00013149"/>
    </source>
</evidence>
<comment type="similarity">
    <text evidence="10">Belongs to the DNA photolyase family.</text>
</comment>
<evidence type="ECO:0000256" key="7">
    <source>
        <dbReference type="ARBA" id="ARBA00033999"/>
    </source>
</evidence>
<keyword evidence="6 10" id="KW-0157">Chromophore</keyword>
<evidence type="ECO:0000256" key="1">
    <source>
        <dbReference type="ARBA" id="ARBA00001932"/>
    </source>
</evidence>
<dbReference type="InterPro" id="IPR036155">
    <property type="entry name" value="Crypto/Photolyase_N_sf"/>
</dbReference>
<dbReference type="Gene3D" id="1.10.579.10">
    <property type="entry name" value="DNA Cyclobutane Dipyrimidine Photolyase, subunit A, domain 3"/>
    <property type="match status" value="1"/>
</dbReference>
<feature type="binding site" evidence="8">
    <location>
        <begin position="228"/>
        <end position="232"/>
    </location>
    <ligand>
        <name>FAD</name>
        <dbReference type="ChEBI" id="CHEBI:57692"/>
    </ligand>
</feature>
<dbReference type="GO" id="GO:0003904">
    <property type="term" value="F:deoxyribodipyrimidine photo-lyase activity"/>
    <property type="evidence" value="ECO:0007669"/>
    <property type="project" value="UniProtKB-EC"/>
</dbReference>
<feature type="site" description="Electron transfer via tryptophanyl radical" evidence="9">
    <location>
        <position position="353"/>
    </location>
</feature>
<sequence>MTTIIWFREDLRLSDQAAVRAAAEDGPVVPVYVLDDTSPGKWKMGGAQRWWLHHSLKSLSESLREKGLRLILLKGEASVKIGALADKLGIERVHAVQHYEPWWKAQEEKLSNRLELCLHPGRLLAPPGSVTTKSGDPYKIYTPFWRSLQGIMPPPEPVRRPRTMQAPDEWPGFDELDDWNLLPKDPDWAGGFDFWTPGEHGARSRAHNFADEVEDYNEGRNLPSRELTSRLSPHLHMGEISPADVWHIVSKNRQWQTVEPFLSELAWRDFSTQVIDMFPDYGDTSGRDHFRNMEWTDHREGEGREALRAWQRGRTGYPIVDAGMRELWATGWMHNRVRMIAAQFLIKHLLIDWREGERWFWDTLVDADYGNNSQNWQWSAGSGIDSHPFYRMMNPKTQSPKWDAADYIREWVPELKDLPDGAIHVPWEADEGALEAAGVTLGDTYPEPIVEHRAARERALGAYRKAKS</sequence>
<dbReference type="InterPro" id="IPR036134">
    <property type="entry name" value="Crypto/Photolyase_FAD-like_sf"/>
</dbReference>
<dbReference type="PROSITE" id="PS00394">
    <property type="entry name" value="DNA_PHOTOLYASES_1_1"/>
    <property type="match status" value="1"/>
</dbReference>
<evidence type="ECO:0000313" key="13">
    <source>
        <dbReference type="Proteomes" id="UP000011717"/>
    </source>
</evidence>
<dbReference type="PANTHER" id="PTHR11455">
    <property type="entry name" value="CRYPTOCHROME"/>
    <property type="match status" value="1"/>
</dbReference>
<dbReference type="GO" id="GO:0009416">
    <property type="term" value="P:response to light stimulus"/>
    <property type="evidence" value="ECO:0007669"/>
    <property type="project" value="TreeGrafter"/>
</dbReference>
<proteinExistence type="inferred from homology"/>
<evidence type="ECO:0000256" key="10">
    <source>
        <dbReference type="RuleBase" id="RU004182"/>
    </source>
</evidence>
<dbReference type="InterPro" id="IPR014729">
    <property type="entry name" value="Rossmann-like_a/b/a_fold"/>
</dbReference>
<evidence type="ECO:0000256" key="3">
    <source>
        <dbReference type="ARBA" id="ARBA00014046"/>
    </source>
</evidence>
<gene>
    <name evidence="12" type="ORF">C725_0892</name>
</gene>
<evidence type="ECO:0000256" key="4">
    <source>
        <dbReference type="ARBA" id="ARBA00022630"/>
    </source>
</evidence>
<keyword evidence="13" id="KW-1185">Reference proteome</keyword>
<accession>M2SEZ9</accession>
<feature type="binding site" evidence="8">
    <location>
        <position position="216"/>
    </location>
    <ligand>
        <name>FAD</name>
        <dbReference type="ChEBI" id="CHEBI:57692"/>
    </ligand>
</feature>
<dbReference type="GO" id="GO:0003677">
    <property type="term" value="F:DNA binding"/>
    <property type="evidence" value="ECO:0007669"/>
    <property type="project" value="TreeGrafter"/>
</dbReference>
<keyword evidence="5 8" id="KW-0274">FAD</keyword>
<feature type="site" description="Electron transfer via tryptophanyl radical" evidence="9">
    <location>
        <position position="295"/>
    </location>
</feature>
<dbReference type="SUPFAM" id="SSF52425">
    <property type="entry name" value="Cryptochrome/photolyase, N-terminal domain"/>
    <property type="match status" value="1"/>
</dbReference>
<keyword evidence="4 8" id="KW-0285">Flavoprotein</keyword>
<dbReference type="Pfam" id="PF03441">
    <property type="entry name" value="FAD_binding_7"/>
    <property type="match status" value="1"/>
</dbReference>
<evidence type="ECO:0000313" key="12">
    <source>
        <dbReference type="EMBL" id="EMD83920.1"/>
    </source>
</evidence>
<organism evidence="12 13">
    <name type="scientific">Pacificimonas flava</name>
    <dbReference type="NCBI Taxonomy" id="1234595"/>
    <lineage>
        <taxon>Bacteria</taxon>
        <taxon>Pseudomonadati</taxon>
        <taxon>Pseudomonadota</taxon>
        <taxon>Alphaproteobacteria</taxon>
        <taxon>Sphingomonadales</taxon>
        <taxon>Sphingosinicellaceae</taxon>
        <taxon>Pacificimonas</taxon>
    </lineage>
</organism>